<comment type="caution">
    <text evidence="5">The sequence shown here is derived from an EMBL/GenBank/DDBJ whole genome shotgun (WGS) entry which is preliminary data.</text>
</comment>
<dbReference type="GO" id="GO:0033178">
    <property type="term" value="C:proton-transporting two-sector ATPase complex, catalytic domain"/>
    <property type="evidence" value="ECO:0007669"/>
    <property type="project" value="InterPro"/>
</dbReference>
<dbReference type="Pfam" id="PF01991">
    <property type="entry name" value="vATP-synt_E"/>
    <property type="match status" value="1"/>
</dbReference>
<dbReference type="AlphaFoldDB" id="A0A7X2TNH1"/>
<keyword evidence="6" id="KW-1185">Reference proteome</keyword>
<evidence type="ECO:0000256" key="4">
    <source>
        <dbReference type="SAM" id="Coils"/>
    </source>
</evidence>
<dbReference type="Gene3D" id="3.30.2320.30">
    <property type="entry name" value="ATP synthase, E subunit, C-terminal"/>
    <property type="match status" value="1"/>
</dbReference>
<evidence type="ECO:0008006" key="7">
    <source>
        <dbReference type="Google" id="ProtNLM"/>
    </source>
</evidence>
<comment type="similarity">
    <text evidence="1">Belongs to the V-ATPase E subunit family.</text>
</comment>
<organism evidence="5 6">
    <name type="scientific">Bilifractor porci</name>
    <dbReference type="NCBI Taxonomy" id="2606636"/>
    <lineage>
        <taxon>Bacteria</taxon>
        <taxon>Bacillati</taxon>
        <taxon>Bacillota</taxon>
        <taxon>Clostridia</taxon>
        <taxon>Lachnospirales</taxon>
        <taxon>Lachnospiraceae</taxon>
        <taxon>Bilifractor</taxon>
    </lineage>
</organism>
<evidence type="ECO:0000313" key="6">
    <source>
        <dbReference type="Proteomes" id="UP000466864"/>
    </source>
</evidence>
<evidence type="ECO:0000256" key="3">
    <source>
        <dbReference type="ARBA" id="ARBA00023065"/>
    </source>
</evidence>
<dbReference type="SUPFAM" id="SSF160527">
    <property type="entry name" value="V-type ATPase subunit E-like"/>
    <property type="match status" value="1"/>
</dbReference>
<dbReference type="RefSeq" id="WP_154456774.1">
    <property type="nucleotide sequence ID" value="NZ_VUMV01000001.1"/>
</dbReference>
<protein>
    <recommendedName>
        <fullName evidence="7">V-type proton ATPase subunit E</fullName>
    </recommendedName>
</protein>
<evidence type="ECO:0000256" key="2">
    <source>
        <dbReference type="ARBA" id="ARBA00022448"/>
    </source>
</evidence>
<keyword evidence="4" id="KW-0175">Coiled coil</keyword>
<dbReference type="InterPro" id="IPR002842">
    <property type="entry name" value="ATPase_V1_Esu"/>
</dbReference>
<keyword evidence="2" id="KW-0813">Transport</keyword>
<dbReference type="GO" id="GO:0046961">
    <property type="term" value="F:proton-transporting ATPase activity, rotational mechanism"/>
    <property type="evidence" value="ECO:0007669"/>
    <property type="project" value="InterPro"/>
</dbReference>
<keyword evidence="3" id="KW-0406">Ion transport</keyword>
<dbReference type="InterPro" id="IPR038495">
    <property type="entry name" value="ATPase_E_C"/>
</dbReference>
<accession>A0A7X2TNH1</accession>
<sequence>MAGIEAITEEILQDAQKEADKIIDSAREQAEEIRNAARTDAEKIRQKAASRTEHDLAVYSERLQSQKEMRRRQAVLSAKQKMIGEAIEKAYARLAEQDEADYFSMLEGILQREAEEGQTGEILFGKRDLERLPVDFEEKANRAAVKKNGSLTVSRTPADIENGFVLRYGGIDENCSLRALFEEKRETLQDIVNKILW</sequence>
<gene>
    <name evidence="5" type="ORF">FYJ60_01245</name>
</gene>
<evidence type="ECO:0000256" key="1">
    <source>
        <dbReference type="ARBA" id="ARBA00005901"/>
    </source>
</evidence>
<dbReference type="Proteomes" id="UP000466864">
    <property type="component" value="Unassembled WGS sequence"/>
</dbReference>
<feature type="coiled-coil region" evidence="4">
    <location>
        <begin position="12"/>
        <end position="47"/>
    </location>
</feature>
<proteinExistence type="inferred from homology"/>
<name>A0A7X2TNH1_9FIRM</name>
<reference evidence="5 6" key="1">
    <citation type="submission" date="2019-08" db="EMBL/GenBank/DDBJ databases">
        <title>In-depth cultivation of the pig gut microbiome towards novel bacterial diversity and tailored functional studies.</title>
        <authorList>
            <person name="Wylensek D."/>
            <person name="Hitch T.C.A."/>
            <person name="Clavel T."/>
        </authorList>
    </citation>
    <scope>NUCLEOTIDE SEQUENCE [LARGE SCALE GENOMIC DNA]</scope>
    <source>
        <strain evidence="5 6">Oil+RF-744-WCA-WT-13</strain>
    </source>
</reference>
<dbReference type="Gene3D" id="1.20.5.620">
    <property type="entry name" value="F1F0 ATP synthase subunit B, membrane domain"/>
    <property type="match status" value="1"/>
</dbReference>
<evidence type="ECO:0000313" key="5">
    <source>
        <dbReference type="EMBL" id="MST80963.1"/>
    </source>
</evidence>
<dbReference type="EMBL" id="VUMV01000001">
    <property type="protein sequence ID" value="MST80963.1"/>
    <property type="molecule type" value="Genomic_DNA"/>
</dbReference>